<dbReference type="InterPro" id="IPR027417">
    <property type="entry name" value="P-loop_NTPase"/>
</dbReference>
<dbReference type="Pfam" id="PF07726">
    <property type="entry name" value="AAA_3"/>
    <property type="match status" value="1"/>
</dbReference>
<dbReference type="AlphaFoldDB" id="A0ABD5QQP5"/>
<evidence type="ECO:0000256" key="1">
    <source>
        <dbReference type="SAM" id="MobiDB-lite"/>
    </source>
</evidence>
<dbReference type="InterPro" id="IPR011703">
    <property type="entry name" value="ATPase_AAA-3"/>
</dbReference>
<dbReference type="Proteomes" id="UP001596145">
    <property type="component" value="Unassembled WGS sequence"/>
</dbReference>
<protein>
    <submittedName>
        <fullName evidence="4">AAA family ATPase</fullName>
    </submittedName>
</protein>
<dbReference type="EMBL" id="JBHSKV010000007">
    <property type="protein sequence ID" value="MFC5133919.1"/>
    <property type="molecule type" value="Genomic_DNA"/>
</dbReference>
<dbReference type="RefSeq" id="WP_122104517.1">
    <property type="nucleotide sequence ID" value="NZ_JBHSKV010000007.1"/>
</dbReference>
<feature type="domain" description="ATPase AAA-3" evidence="2">
    <location>
        <begin position="92"/>
        <end position="221"/>
    </location>
</feature>
<dbReference type="PANTHER" id="PTHR42759">
    <property type="entry name" value="MOXR FAMILY PROTEIN"/>
    <property type="match status" value="1"/>
</dbReference>
<accession>A0ABD5QQP5</accession>
<dbReference type="PIRSF" id="PIRSF002849">
    <property type="entry name" value="AAA_ATPase_chaperone_MoxR_prd"/>
    <property type="match status" value="1"/>
</dbReference>
<organism evidence="4 5">
    <name type="scientific">Halorubrum glutamatedens</name>
    <dbReference type="NCBI Taxonomy" id="2707018"/>
    <lineage>
        <taxon>Archaea</taxon>
        <taxon>Methanobacteriati</taxon>
        <taxon>Methanobacteriota</taxon>
        <taxon>Stenosarchaea group</taxon>
        <taxon>Halobacteria</taxon>
        <taxon>Halobacteriales</taxon>
        <taxon>Haloferacaceae</taxon>
        <taxon>Halorubrum</taxon>
    </lineage>
</organism>
<dbReference type="InterPro" id="IPR050764">
    <property type="entry name" value="CbbQ/NirQ/NorQ/GpvN"/>
</dbReference>
<reference evidence="4 5" key="1">
    <citation type="journal article" date="2019" name="Int. J. Syst. Evol. Microbiol.">
        <title>The Global Catalogue of Microorganisms (GCM) 10K type strain sequencing project: providing services to taxonomists for standard genome sequencing and annotation.</title>
        <authorList>
            <consortium name="The Broad Institute Genomics Platform"/>
            <consortium name="The Broad Institute Genome Sequencing Center for Infectious Disease"/>
            <person name="Wu L."/>
            <person name="Ma J."/>
        </authorList>
    </citation>
    <scope>NUCLEOTIDE SEQUENCE [LARGE SCALE GENOMIC DNA]</scope>
    <source>
        <strain evidence="4 5">CGMCC 1.16026</strain>
    </source>
</reference>
<evidence type="ECO:0000313" key="5">
    <source>
        <dbReference type="Proteomes" id="UP001596145"/>
    </source>
</evidence>
<feature type="domain" description="ChlI/MoxR AAA lid" evidence="3">
    <location>
        <begin position="284"/>
        <end position="343"/>
    </location>
</feature>
<dbReference type="InterPro" id="IPR041628">
    <property type="entry name" value="ChlI/MoxR_AAA_lid"/>
</dbReference>
<feature type="compositionally biased region" description="Basic and acidic residues" evidence="1">
    <location>
        <begin position="1"/>
        <end position="18"/>
    </location>
</feature>
<dbReference type="PANTHER" id="PTHR42759:SF5">
    <property type="entry name" value="METHANOL DEHYDROGENASE REGULATOR"/>
    <property type="match status" value="1"/>
</dbReference>
<evidence type="ECO:0000313" key="4">
    <source>
        <dbReference type="EMBL" id="MFC5133919.1"/>
    </source>
</evidence>
<dbReference type="SUPFAM" id="SSF52540">
    <property type="entry name" value="P-loop containing nucleoside triphosphate hydrolases"/>
    <property type="match status" value="1"/>
</dbReference>
<evidence type="ECO:0000259" key="2">
    <source>
        <dbReference type="Pfam" id="PF07726"/>
    </source>
</evidence>
<comment type="caution">
    <text evidence="4">The sequence shown here is derived from an EMBL/GenBank/DDBJ whole genome shotgun (WGS) entry which is preliminary data.</text>
</comment>
<sequence length="358" mass="38358">MNDSGDRTDATESIDRTDGSGSAGRTDGSGSTDPVGSVEATTREDALTDRPALDVDAAADLVDRLVENVESVIVGKRDAVEHVLVTVLARGHLLVEDVPGVGKTTLAKAVARSVDASFKRVQFTPDLLPSDVTGVNVFNQRTDEFDFRPGPVFANFVLGDEINRAPPKTQSALLEAMEERQVTTDGVTRTLPDPFCVIATQNDVEPGRTYELPVAEIDRFTKKIRLGYPDVEAEAAILDRTVGDHPIESVEPVATLEDVRRARATVAAVEVREPVRTYVARLAEHTRRNAALGVSPRGSLALLRTAQVRAVLNGRGYAIPDDVQAEAPTVLSHRIRTDAGAADGADVVADALDRVPVE</sequence>
<gene>
    <name evidence="4" type="ORF">ACFPJA_04175</name>
</gene>
<dbReference type="Pfam" id="PF17863">
    <property type="entry name" value="AAA_lid_2"/>
    <property type="match status" value="1"/>
</dbReference>
<dbReference type="Gene3D" id="3.40.50.300">
    <property type="entry name" value="P-loop containing nucleotide triphosphate hydrolases"/>
    <property type="match status" value="1"/>
</dbReference>
<dbReference type="CDD" id="cd00009">
    <property type="entry name" value="AAA"/>
    <property type="match status" value="1"/>
</dbReference>
<feature type="region of interest" description="Disordered" evidence="1">
    <location>
        <begin position="1"/>
        <end position="49"/>
    </location>
</feature>
<name>A0ABD5QQP5_9EURY</name>
<keyword evidence="5" id="KW-1185">Reference proteome</keyword>
<dbReference type="Gene3D" id="1.10.8.80">
    <property type="entry name" value="Magnesium chelatase subunit I, C-Terminal domain"/>
    <property type="match status" value="1"/>
</dbReference>
<proteinExistence type="predicted"/>
<evidence type="ECO:0000259" key="3">
    <source>
        <dbReference type="Pfam" id="PF17863"/>
    </source>
</evidence>